<keyword evidence="2" id="KW-0238">DNA-binding</keyword>
<dbReference type="SMART" id="SM00342">
    <property type="entry name" value="HTH_ARAC"/>
    <property type="match status" value="1"/>
</dbReference>
<dbReference type="GO" id="GO:0003700">
    <property type="term" value="F:DNA-binding transcription factor activity"/>
    <property type="evidence" value="ECO:0007669"/>
    <property type="project" value="InterPro"/>
</dbReference>
<dbReference type="PROSITE" id="PS01124">
    <property type="entry name" value="HTH_ARAC_FAMILY_2"/>
    <property type="match status" value="1"/>
</dbReference>
<gene>
    <name evidence="6" type="ORF">MNBD_BACTEROID03-2451</name>
</gene>
<sequence length="251" mass="29042">MIFMVQKGFLNEEHILFYNALEDAVTLLFSVFIFSQVLQVLFRHQHLYTSILSFDDLKWVKKFVQLGGLILILWAIAVLLNFVSETIKPPYNYYPLRLGTSILIYWIGYQGFFRYVVLQDRIRLRRAIRKDETSQKVIRQDSLQNIQKNAKGESSFNDTDSYIVANQKYLDPYLSLENLSEELEIGSSSLSKLINIHAQNSFPDYINALRVKEATKLLSDTNFSSYTIVAIGLECGFGSKSTFYTAFKKFT</sequence>
<proteinExistence type="predicted"/>
<dbReference type="InterPro" id="IPR018060">
    <property type="entry name" value="HTH_AraC"/>
</dbReference>
<feature type="transmembrane region" description="Helical" evidence="4">
    <location>
        <begin position="63"/>
        <end position="84"/>
    </location>
</feature>
<feature type="domain" description="HTH araC/xylS-type" evidence="5">
    <location>
        <begin position="157"/>
        <end position="251"/>
    </location>
</feature>
<keyword evidence="3" id="KW-0804">Transcription</keyword>
<evidence type="ECO:0000256" key="3">
    <source>
        <dbReference type="ARBA" id="ARBA00023163"/>
    </source>
</evidence>
<dbReference type="AlphaFoldDB" id="A0A3B0T6D3"/>
<keyword evidence="1" id="KW-0805">Transcription regulation</keyword>
<dbReference type="PANTHER" id="PTHR43280:SF29">
    <property type="entry name" value="ARAC-FAMILY TRANSCRIPTIONAL REGULATOR"/>
    <property type="match status" value="1"/>
</dbReference>
<evidence type="ECO:0000256" key="4">
    <source>
        <dbReference type="SAM" id="Phobius"/>
    </source>
</evidence>
<name>A0A3B0T6D3_9ZZZZ</name>
<evidence type="ECO:0000313" key="6">
    <source>
        <dbReference type="EMBL" id="VAW13935.1"/>
    </source>
</evidence>
<keyword evidence="4" id="KW-0812">Transmembrane</keyword>
<evidence type="ECO:0000259" key="5">
    <source>
        <dbReference type="PROSITE" id="PS01124"/>
    </source>
</evidence>
<dbReference type="PANTHER" id="PTHR43280">
    <property type="entry name" value="ARAC-FAMILY TRANSCRIPTIONAL REGULATOR"/>
    <property type="match status" value="1"/>
</dbReference>
<reference evidence="6" key="1">
    <citation type="submission" date="2018-06" db="EMBL/GenBank/DDBJ databases">
        <authorList>
            <person name="Zhirakovskaya E."/>
        </authorList>
    </citation>
    <scope>NUCLEOTIDE SEQUENCE</scope>
</reference>
<keyword evidence="4" id="KW-1133">Transmembrane helix</keyword>
<feature type="transmembrane region" description="Helical" evidence="4">
    <location>
        <begin position="24"/>
        <end position="42"/>
    </location>
</feature>
<keyword evidence="4" id="KW-0472">Membrane</keyword>
<dbReference type="Pfam" id="PF12833">
    <property type="entry name" value="HTH_18"/>
    <property type="match status" value="1"/>
</dbReference>
<protein>
    <recommendedName>
        <fullName evidence="5">HTH araC/xylS-type domain-containing protein</fullName>
    </recommendedName>
</protein>
<accession>A0A3B0T6D3</accession>
<dbReference type="SUPFAM" id="SSF46689">
    <property type="entry name" value="Homeodomain-like"/>
    <property type="match status" value="1"/>
</dbReference>
<dbReference type="InterPro" id="IPR009057">
    <property type="entry name" value="Homeodomain-like_sf"/>
</dbReference>
<evidence type="ECO:0000256" key="1">
    <source>
        <dbReference type="ARBA" id="ARBA00023015"/>
    </source>
</evidence>
<dbReference type="Gene3D" id="1.10.10.60">
    <property type="entry name" value="Homeodomain-like"/>
    <property type="match status" value="1"/>
</dbReference>
<dbReference type="EMBL" id="UOEL01000111">
    <property type="protein sequence ID" value="VAW13935.1"/>
    <property type="molecule type" value="Genomic_DNA"/>
</dbReference>
<feature type="transmembrane region" description="Helical" evidence="4">
    <location>
        <begin position="96"/>
        <end position="117"/>
    </location>
</feature>
<evidence type="ECO:0000256" key="2">
    <source>
        <dbReference type="ARBA" id="ARBA00023125"/>
    </source>
</evidence>
<organism evidence="6">
    <name type="scientific">hydrothermal vent metagenome</name>
    <dbReference type="NCBI Taxonomy" id="652676"/>
    <lineage>
        <taxon>unclassified sequences</taxon>
        <taxon>metagenomes</taxon>
        <taxon>ecological metagenomes</taxon>
    </lineage>
</organism>
<dbReference type="GO" id="GO:0043565">
    <property type="term" value="F:sequence-specific DNA binding"/>
    <property type="evidence" value="ECO:0007669"/>
    <property type="project" value="InterPro"/>
</dbReference>